<keyword evidence="3" id="KW-1185">Reference proteome</keyword>
<name>A0A8H4W2L3_9HELO</name>
<sequence>MYFPNINEEDSLRITVNISSQSPPNMGQDRMALSNLLNPVVDEQQNSETDPSQQERKMSDISMLLNNIKMSESYEQHLPPVALSLRMASTSRGRRRRSSPMAQSCPPRLSHERKEHRNSLQRSSTPRSEVFMCPEPWVQSPEKARVRKRPIPTHSNRPYSPEAVDFIRYMKEDCGHKWDDVPELYYRQFVEHAPTKFNDRTTAQAFSSRYYRDDKAPMLDKNWNFIRLEDGRIKYRLAKVRERHTPEGKKEDIPYTLIDKHPDRAVTYSWVSEEHKAEAERILRGERSGTRKDIWRIIIFRACQDDEQRKRHRN</sequence>
<feature type="compositionally biased region" description="Basic and acidic residues" evidence="1">
    <location>
        <begin position="109"/>
        <end position="118"/>
    </location>
</feature>
<proteinExistence type="predicted"/>
<dbReference type="OrthoDB" id="3921745at2759"/>
<protein>
    <submittedName>
        <fullName evidence="2">Uncharacterized protein</fullName>
    </submittedName>
</protein>
<gene>
    <name evidence="2" type="ORF">G7Y89_g6704</name>
</gene>
<dbReference type="AlphaFoldDB" id="A0A8H4W2L3"/>
<accession>A0A8H4W2L3</accession>
<evidence type="ECO:0000256" key="1">
    <source>
        <dbReference type="SAM" id="MobiDB-lite"/>
    </source>
</evidence>
<dbReference type="EMBL" id="JAAMPI010000445">
    <property type="protein sequence ID" value="KAF4631422.1"/>
    <property type="molecule type" value="Genomic_DNA"/>
</dbReference>
<comment type="caution">
    <text evidence="2">The sequence shown here is derived from an EMBL/GenBank/DDBJ whole genome shotgun (WGS) entry which is preliminary data.</text>
</comment>
<evidence type="ECO:0000313" key="3">
    <source>
        <dbReference type="Proteomes" id="UP000566819"/>
    </source>
</evidence>
<evidence type="ECO:0000313" key="2">
    <source>
        <dbReference type="EMBL" id="KAF4631422.1"/>
    </source>
</evidence>
<dbReference type="Proteomes" id="UP000566819">
    <property type="component" value="Unassembled WGS sequence"/>
</dbReference>
<reference evidence="2 3" key="1">
    <citation type="submission" date="2020-03" db="EMBL/GenBank/DDBJ databases">
        <title>Draft Genome Sequence of Cudoniella acicularis.</title>
        <authorList>
            <person name="Buettner E."/>
            <person name="Kellner H."/>
        </authorList>
    </citation>
    <scope>NUCLEOTIDE SEQUENCE [LARGE SCALE GENOMIC DNA]</scope>
    <source>
        <strain evidence="2 3">DSM 108380</strain>
    </source>
</reference>
<feature type="region of interest" description="Disordered" evidence="1">
    <location>
        <begin position="88"/>
        <end position="128"/>
    </location>
</feature>
<organism evidence="2 3">
    <name type="scientific">Cudoniella acicularis</name>
    <dbReference type="NCBI Taxonomy" id="354080"/>
    <lineage>
        <taxon>Eukaryota</taxon>
        <taxon>Fungi</taxon>
        <taxon>Dikarya</taxon>
        <taxon>Ascomycota</taxon>
        <taxon>Pezizomycotina</taxon>
        <taxon>Leotiomycetes</taxon>
        <taxon>Helotiales</taxon>
        <taxon>Tricladiaceae</taxon>
        <taxon>Cudoniella</taxon>
    </lineage>
</organism>